<keyword evidence="3" id="KW-0808">Transferase</keyword>
<evidence type="ECO:0000256" key="3">
    <source>
        <dbReference type="ARBA" id="ARBA00022679"/>
    </source>
</evidence>
<organism evidence="10 11">
    <name type="scientific">Riccia fluitans</name>
    <dbReference type="NCBI Taxonomy" id="41844"/>
    <lineage>
        <taxon>Eukaryota</taxon>
        <taxon>Viridiplantae</taxon>
        <taxon>Streptophyta</taxon>
        <taxon>Embryophyta</taxon>
        <taxon>Marchantiophyta</taxon>
        <taxon>Marchantiopsida</taxon>
        <taxon>Marchantiidae</taxon>
        <taxon>Marchantiales</taxon>
        <taxon>Ricciaceae</taxon>
        <taxon>Riccia</taxon>
    </lineage>
</organism>
<reference evidence="10 11" key="1">
    <citation type="submission" date="2024-09" db="EMBL/GenBank/DDBJ databases">
        <title>Chromosome-scale assembly of Riccia fluitans.</title>
        <authorList>
            <person name="Paukszto L."/>
            <person name="Sawicki J."/>
            <person name="Karawczyk K."/>
            <person name="Piernik-Szablinska J."/>
            <person name="Szczecinska M."/>
            <person name="Mazdziarz M."/>
        </authorList>
    </citation>
    <scope>NUCLEOTIDE SEQUENCE [LARGE SCALE GENOMIC DNA]</scope>
    <source>
        <strain evidence="10">Rf_01</strain>
        <tissue evidence="10">Aerial parts of the thallus</tissue>
    </source>
</reference>
<feature type="region of interest" description="Disordered" evidence="7">
    <location>
        <begin position="17"/>
        <end position="38"/>
    </location>
</feature>
<evidence type="ECO:0000256" key="1">
    <source>
        <dbReference type="ARBA" id="ARBA00008941"/>
    </source>
</evidence>
<evidence type="ECO:0000256" key="6">
    <source>
        <dbReference type="ARBA" id="ARBA00022840"/>
    </source>
</evidence>
<dbReference type="SUPFAM" id="SSF54236">
    <property type="entry name" value="Ubiquitin-like"/>
    <property type="match status" value="1"/>
</dbReference>
<dbReference type="AlphaFoldDB" id="A0ABD1ZK24"/>
<evidence type="ECO:0000259" key="9">
    <source>
        <dbReference type="PROSITE" id="PS50290"/>
    </source>
</evidence>
<dbReference type="PROSITE" id="PS50290">
    <property type="entry name" value="PI3_4_KINASE_3"/>
    <property type="match status" value="1"/>
</dbReference>
<evidence type="ECO:0000313" key="11">
    <source>
        <dbReference type="Proteomes" id="UP001605036"/>
    </source>
</evidence>
<evidence type="ECO:0000256" key="7">
    <source>
        <dbReference type="SAM" id="MobiDB-lite"/>
    </source>
</evidence>
<accession>A0ABD1ZK24</accession>
<dbReference type="InterPro" id="IPR000626">
    <property type="entry name" value="Ubiquitin-like_dom"/>
</dbReference>
<dbReference type="PROSITE" id="PS50053">
    <property type="entry name" value="UBIQUITIN_2"/>
    <property type="match status" value="1"/>
</dbReference>
<dbReference type="GO" id="GO:0004430">
    <property type="term" value="F:1-phosphatidylinositol 4-kinase activity"/>
    <property type="evidence" value="ECO:0007669"/>
    <property type="project" value="UniProtKB-EC"/>
</dbReference>
<proteinExistence type="inferred from homology"/>
<dbReference type="Gene3D" id="3.10.20.90">
    <property type="entry name" value="Phosphatidylinositol 3-kinase Catalytic Subunit, Chain A, domain 1"/>
    <property type="match status" value="1"/>
</dbReference>
<gene>
    <name evidence="10" type="ORF">R1flu_019916</name>
</gene>
<dbReference type="PANTHER" id="PTHR45800:SF11">
    <property type="entry name" value="PHOSPHATIDYLINOSITOL 3-KINASE-RELATED PROTEIN KINASE"/>
    <property type="match status" value="1"/>
</dbReference>
<feature type="domain" description="PI3K/PI4K catalytic" evidence="9">
    <location>
        <begin position="168"/>
        <end position="474"/>
    </location>
</feature>
<keyword evidence="11" id="KW-1185">Reference proteome</keyword>
<comment type="caution">
    <text evidence="10">The sequence shown here is derived from an EMBL/GenBank/DDBJ whole genome shotgun (WGS) entry which is preliminary data.</text>
</comment>
<evidence type="ECO:0000256" key="4">
    <source>
        <dbReference type="ARBA" id="ARBA00022741"/>
    </source>
</evidence>
<keyword evidence="5" id="KW-0418">Kinase</keyword>
<comment type="similarity">
    <text evidence="1">Belongs to the PI3/PI4-kinase family. Type II PI4K subfamily.</text>
</comment>
<evidence type="ECO:0000256" key="5">
    <source>
        <dbReference type="ARBA" id="ARBA00022777"/>
    </source>
</evidence>
<dbReference type="InterPro" id="IPR029071">
    <property type="entry name" value="Ubiquitin-like_domsf"/>
</dbReference>
<keyword evidence="4" id="KW-0547">Nucleotide-binding</keyword>
<dbReference type="GO" id="GO:0005524">
    <property type="term" value="F:ATP binding"/>
    <property type="evidence" value="ECO:0007669"/>
    <property type="project" value="UniProtKB-KW"/>
</dbReference>
<evidence type="ECO:0000259" key="8">
    <source>
        <dbReference type="PROSITE" id="PS50053"/>
    </source>
</evidence>
<sequence>MPPHVRSPVQIQTPVAVPDGTHFKTTGPTGGGHSQMLSMGGRQVGRRRIYVQIDTGNVCPIELDRADQAGTVKKKVQEKLGVPTEQSALVFGDLILEKDLSEVRNDSPLLLTRGLQRSSSTPSLCLTPTARDKERAKCLPFEILGSHRFLRPNLKSLLKEIVKAIECGVQPEMAKGGLGGAYYFRNRKAERVAIVKPNDEEPFAPNNPKGYVGRKLGVPGLKRSIRVGETGVREVAAYLLDHEHFANVPATMMVKASHPIFNVNSKSPVPKEVADPEYVAKLCSLQQYAQHDYDASEHGTSAFPVSQVHRIGILDIRILNTDRHAGNILVKKLPSEEILGRIRSFADDTVSLIPIDHGLCLPETFDDPYFEWLHWPQASVPFSDEELHYIDTLDPLKDAELLRKELPTLRESSLQILVICTLFLQRGAAAGLTLAEIGGMMSRGIHGLDEAESELEEICISAYAALEEEMSLISYPVLSPLTLEDDGSADHEHQFVIDDVNETGEPWCFDGPDRYSPFQSPIQLGAGFRSPVSVMGGVNGSFSLNGGLYSFAASPLASPMSPRVPHNCRGKGLAGIPLILENLMEADDCGDNPVSPVHTPQSRTRRSPSPPPWENCKPSSSLSGGGYLSRYMGMTQNSTSLNISRNRSQNLNVERGVLRGTTSASEMTRNANEIHSVVDLPEMNSREWSRFVELFLEMLPVVFARNKEAKDKHRMMTRLGTSCQF</sequence>
<dbReference type="Proteomes" id="UP001605036">
    <property type="component" value="Unassembled WGS sequence"/>
</dbReference>
<feature type="region of interest" description="Disordered" evidence="7">
    <location>
        <begin position="590"/>
        <end position="621"/>
    </location>
</feature>
<evidence type="ECO:0000256" key="2">
    <source>
        <dbReference type="ARBA" id="ARBA00012169"/>
    </source>
</evidence>
<dbReference type="PANTHER" id="PTHR45800">
    <property type="entry name" value="PHOSPHATIDYLINOSITOL 4-KINASE GAMMA"/>
    <property type="match status" value="1"/>
</dbReference>
<feature type="domain" description="Ubiquitin-like" evidence="8">
    <location>
        <begin position="47"/>
        <end position="101"/>
    </location>
</feature>
<dbReference type="EMBL" id="JBHFFA010000001">
    <property type="protein sequence ID" value="KAL2651788.1"/>
    <property type="molecule type" value="Genomic_DNA"/>
</dbReference>
<evidence type="ECO:0000313" key="10">
    <source>
        <dbReference type="EMBL" id="KAL2651788.1"/>
    </source>
</evidence>
<protein>
    <recommendedName>
        <fullName evidence="2">1-phosphatidylinositol 4-kinase</fullName>
        <ecNumber evidence="2">2.7.1.67</ecNumber>
    </recommendedName>
</protein>
<keyword evidence="6" id="KW-0067">ATP-binding</keyword>
<name>A0ABD1ZK24_9MARC</name>
<dbReference type="EC" id="2.7.1.67" evidence="2"/>
<dbReference type="CDD" id="cd17039">
    <property type="entry name" value="Ubl_ubiquitin_like"/>
    <property type="match status" value="1"/>
</dbReference>
<dbReference type="InterPro" id="IPR044571">
    <property type="entry name" value="P4KG1-8"/>
</dbReference>
<dbReference type="Pfam" id="PF00454">
    <property type="entry name" value="PI3_PI4_kinase"/>
    <property type="match status" value="1"/>
</dbReference>
<dbReference type="InterPro" id="IPR000403">
    <property type="entry name" value="PI3/4_kinase_cat_dom"/>
</dbReference>